<dbReference type="AlphaFoldDB" id="E0QB14"/>
<dbReference type="HOGENOM" id="CLU_1575445_0_0_11"/>
<sequence>MAAIITAIALSSPAVAAESAGVGSLSSTLAIIPAVDGTHTLKSDGVNIYANLLPGDTFIIKDGTATLVNDKGTDTASVTVNLPAGRKLIYDQTTKTLKMTMVKSAGVMLRRRNRTNDKWVKWIIRVFGNGFVCTPATLAAAGLIGPVAAAFIASGCAGGVEALVTMMSC</sequence>
<evidence type="ECO:0000313" key="2">
    <source>
        <dbReference type="EMBL" id="EFM40265.1"/>
    </source>
</evidence>
<protein>
    <submittedName>
        <fullName evidence="2">Uncharacterized protein</fullName>
    </submittedName>
</protein>
<evidence type="ECO:0000313" key="3">
    <source>
        <dbReference type="Proteomes" id="UP000003323"/>
    </source>
</evidence>
<organism evidence="2 3">
    <name type="scientific">Bifidobacterium dentium ATCC 27679</name>
    <dbReference type="NCBI Taxonomy" id="871562"/>
    <lineage>
        <taxon>Bacteria</taxon>
        <taxon>Bacillati</taxon>
        <taxon>Actinomycetota</taxon>
        <taxon>Actinomycetes</taxon>
        <taxon>Bifidobacteriales</taxon>
        <taxon>Bifidobacteriaceae</taxon>
        <taxon>Bifidobacterium</taxon>
    </lineage>
</organism>
<name>E0QB14_9BIFI</name>
<feature type="chain" id="PRO_5039185080" evidence="1">
    <location>
        <begin position="17"/>
        <end position="169"/>
    </location>
</feature>
<feature type="signal peptide" evidence="1">
    <location>
        <begin position="1"/>
        <end position="16"/>
    </location>
</feature>
<evidence type="ECO:0000256" key="1">
    <source>
        <dbReference type="SAM" id="SignalP"/>
    </source>
</evidence>
<reference evidence="2 3" key="1">
    <citation type="submission" date="2010-08" db="EMBL/GenBank/DDBJ databases">
        <authorList>
            <person name="Muzny D."/>
            <person name="Qin X."/>
            <person name="Deng J."/>
            <person name="Jiang H."/>
            <person name="Liu Y."/>
            <person name="Qu J."/>
            <person name="Song X.-Z."/>
            <person name="Zhang L."/>
            <person name="Thornton R."/>
            <person name="Coyle M."/>
            <person name="Francisco L."/>
            <person name="Jackson L."/>
            <person name="Javaid M."/>
            <person name="Korchina V."/>
            <person name="Kovar C."/>
            <person name="Mata R."/>
            <person name="Mathew T."/>
            <person name="Ngo R."/>
            <person name="Nguyen L."/>
            <person name="Nguyen N."/>
            <person name="Okwuonu G."/>
            <person name="Ongeri F."/>
            <person name="Pham C."/>
            <person name="Simmons D."/>
            <person name="Wilczek-Boney K."/>
            <person name="Hale W."/>
            <person name="Jakkamsetti A."/>
            <person name="Pham P."/>
            <person name="Ruth R."/>
            <person name="San Lucas F."/>
            <person name="Warren J."/>
            <person name="Zhang J."/>
            <person name="Zhao Z."/>
            <person name="Zhou C."/>
            <person name="Zhu D."/>
            <person name="Lee S."/>
            <person name="Bess C."/>
            <person name="Blankenburg K."/>
            <person name="Forbes L."/>
            <person name="Fu Q."/>
            <person name="Gubbala S."/>
            <person name="Hirani K."/>
            <person name="Jayaseelan J.C."/>
            <person name="Lara F."/>
            <person name="Munidasa M."/>
            <person name="Palculict T."/>
            <person name="Patil S."/>
            <person name="Pu L.-L."/>
            <person name="Saada N."/>
            <person name="Tang L."/>
            <person name="Weissenberger G."/>
            <person name="Zhu Y."/>
            <person name="Hemphill L."/>
            <person name="Shang Y."/>
            <person name="Youmans B."/>
            <person name="Ayvaz T."/>
            <person name="Ross M."/>
            <person name="Santibanez J."/>
            <person name="Aqrawi P."/>
            <person name="Gross S."/>
            <person name="Joshi V."/>
            <person name="Fowler G."/>
            <person name="Nazareth L."/>
            <person name="Reid J."/>
            <person name="Worley K."/>
            <person name="Petrosino J."/>
            <person name="Highlander S."/>
            <person name="Gibbs R."/>
        </authorList>
    </citation>
    <scope>NUCLEOTIDE SEQUENCE [LARGE SCALE GENOMIC DNA]</scope>
    <source>
        <strain evidence="2 3">ATCC 27679</strain>
    </source>
</reference>
<keyword evidence="1" id="KW-0732">Signal</keyword>
<comment type="caution">
    <text evidence="2">The sequence shown here is derived from an EMBL/GenBank/DDBJ whole genome shotgun (WGS) entry which is preliminary data.</text>
</comment>
<dbReference type="RefSeq" id="WP_003843310.1">
    <property type="nucleotide sequence ID" value="NZ_GL405226.1"/>
</dbReference>
<proteinExistence type="predicted"/>
<dbReference type="Proteomes" id="UP000003323">
    <property type="component" value="Unassembled WGS sequence"/>
</dbReference>
<gene>
    <name evidence="2" type="ORF">HMPREF0168_2322</name>
</gene>
<accession>E0QB14</accession>
<dbReference type="EMBL" id="AEEQ01000017">
    <property type="protein sequence ID" value="EFM40265.1"/>
    <property type="molecule type" value="Genomic_DNA"/>
</dbReference>